<evidence type="ECO:0008006" key="4">
    <source>
        <dbReference type="Google" id="ProtNLM"/>
    </source>
</evidence>
<accession>A0A6N8G410</accession>
<dbReference type="AlphaFoldDB" id="A0A6N8G410"/>
<evidence type="ECO:0000313" key="3">
    <source>
        <dbReference type="Proteomes" id="UP000441797"/>
    </source>
</evidence>
<keyword evidence="1" id="KW-0732">Signal</keyword>
<protein>
    <recommendedName>
        <fullName evidence="4">DUF1400 domain-containing protein</fullName>
    </recommendedName>
</protein>
<name>A0A6N8G410_9CHRO</name>
<comment type="caution">
    <text evidence="2">The sequence shown here is derived from an EMBL/GenBank/DDBJ whole genome shotgun (WGS) entry which is preliminary data.</text>
</comment>
<evidence type="ECO:0000256" key="1">
    <source>
        <dbReference type="SAM" id="SignalP"/>
    </source>
</evidence>
<dbReference type="Proteomes" id="UP000441797">
    <property type="component" value="Unassembled WGS sequence"/>
</dbReference>
<dbReference type="RefSeq" id="WP_105221420.1">
    <property type="nucleotide sequence ID" value="NZ_CAWNSU010000093.1"/>
</dbReference>
<dbReference type="EMBL" id="NAPY01000084">
    <property type="protein sequence ID" value="MUL39462.1"/>
    <property type="molecule type" value="Genomic_DNA"/>
</dbReference>
<gene>
    <name evidence="2" type="ORF">BWI75_25120</name>
</gene>
<feature type="chain" id="PRO_5026995369" description="DUF1400 domain-containing protein" evidence="1">
    <location>
        <begin position="29"/>
        <end position="194"/>
    </location>
</feature>
<evidence type="ECO:0000313" key="2">
    <source>
        <dbReference type="EMBL" id="MUL39462.1"/>
    </source>
</evidence>
<keyword evidence="3" id="KW-1185">Reference proteome</keyword>
<organism evidence="2 3">
    <name type="scientific">Gloeocapsopsis dulcis AAB1 = 1H9</name>
    <dbReference type="NCBI Taxonomy" id="1433147"/>
    <lineage>
        <taxon>Bacteria</taxon>
        <taxon>Bacillati</taxon>
        <taxon>Cyanobacteriota</taxon>
        <taxon>Cyanophyceae</taxon>
        <taxon>Oscillatoriophycideae</taxon>
        <taxon>Chroococcales</taxon>
        <taxon>Chroococcaceae</taxon>
        <taxon>Gloeocapsopsis</taxon>
        <taxon>Gloeocapsopsis dulcis</taxon>
    </lineage>
</organism>
<dbReference type="OrthoDB" id="425289at2"/>
<reference evidence="2 3" key="1">
    <citation type="journal article" date="2019" name="Front. Microbiol.">
        <title>Genomic Features for Desiccation Tolerance and Sugar Biosynthesis in the Extremophile Gloeocapsopsis sp. UTEX B3054.</title>
        <authorList>
            <person name="Urrejola C."/>
            <person name="Alcorta J."/>
            <person name="Salas L."/>
            <person name="Vasquez M."/>
            <person name="Polz M.F."/>
            <person name="Vicuna R."/>
            <person name="Diez B."/>
        </authorList>
    </citation>
    <scope>NUCLEOTIDE SEQUENCE [LARGE SCALE GENOMIC DNA]</scope>
    <source>
        <strain evidence="2 3">1H9</strain>
    </source>
</reference>
<sequence length="194" mass="19117">MKNILKQLSIGFTLGTSLLVSATLPAQAQTGNASDVTGAIITTGDIAGGAFAPTLIRDNAALLAALSQTVSIISAQLAQGTLPITLPGVTVASVPVAVQQALLAVLIGSGDAAGIESAIAAGITDPSLARELAAILQGLFADETISPANLLAVIEAYNAFIDASSGEALSNPSPTLLTVQSVLTALVSAASTAQ</sequence>
<proteinExistence type="predicted"/>
<feature type="signal peptide" evidence="1">
    <location>
        <begin position="1"/>
        <end position="28"/>
    </location>
</feature>